<evidence type="ECO:0000313" key="20">
    <source>
        <dbReference type="EMBL" id="APC97388.1"/>
    </source>
</evidence>
<evidence type="ECO:0000256" key="9">
    <source>
        <dbReference type="ARBA" id="ARBA00022842"/>
    </source>
</evidence>
<dbReference type="FunFam" id="3.40.50.970:FF:000004">
    <property type="entry name" value="Transketolase"/>
    <property type="match status" value="1"/>
</dbReference>
<feature type="binding site" evidence="14">
    <location>
        <position position="472"/>
    </location>
    <ligand>
        <name>substrate</name>
    </ligand>
</feature>
<gene>
    <name evidence="20" type="primary">tkt</name>
    <name evidence="20" type="ORF">KX01_966</name>
</gene>
<reference evidence="21" key="1">
    <citation type="submission" date="2014-10" db="EMBL/GenBank/DDBJ databases">
        <authorList>
            <person name="Kuske C.R."/>
            <person name="Challacombe J.F."/>
            <person name="Daligault H.E."/>
            <person name="Davenport K.W."/>
            <person name="Johnson S.L."/>
            <person name="Siddaramappa S."/>
            <person name="Petersen J.M."/>
        </authorList>
    </citation>
    <scope>NUCLEOTIDE SEQUENCE [LARGE SCALE GENOMIC DNA]</scope>
    <source>
        <strain evidence="21">CA97-1460</strain>
    </source>
</reference>
<dbReference type="InterPro" id="IPR005475">
    <property type="entry name" value="Transketolase-like_Pyr-bd"/>
</dbReference>
<feature type="binding site" evidence="15">
    <location>
        <position position="263"/>
    </location>
    <ligand>
        <name>thiamine diphosphate</name>
        <dbReference type="ChEBI" id="CHEBI:58937"/>
    </ligand>
</feature>
<keyword evidence="9 16" id="KW-0460">Magnesium</keyword>
<sequence>MSISLEQKSVDAIRFLSIDSVSKANSGHPGMPMGMADIATVLWKKFLNHNPANPNWINRDRFILSNGHGSMLLYSLLHLSGYDLSIDDLKNFRQLHSKTPGHPEYGYTPGVETTTGPLGQGVANAVGMALGEKLLADKFNVEGSNIIDHYTYVFLGDGCLMEGVSHEACSLAGTLGLGKLIAFWDDNSISIDGNTEKWFTDNTPERFRAYGWQVIDSVDGHNRKDIEKAIIKAQAEKSKPTLICCKTTIGYGSPTKAGTASVHGSPLNKEERDAVAEKLGWEYPAFEIPSEVYNYWNSCEKGNKLESDWNVKFKAYKDNNIEKFNELNRVLSKDLTNDLNQKVEQYINAHINFDKKVATRKASQMSLEVLCQELPEMFGGSADLTGSNNTNWSGSVWLNNTDKGANYLSYGVREFGMAAIMNGLSLYGGIRPYGGTFLVFSDYARNAMRMSALMKQPVVYVMSHDSIGLGEDGPTHQPVEHIPSLRLIPNLNVWRPADVVETMIAWHSALKTKTVPSVMVLSRQNLTNVVDSEAKAKKAYLGGYLAKEANDAKLTIVATGSEVELAINVAKDYEKKGISINVASIPCLEVFEEQSDEYKKSVIRDDIPAVFVELAQADLWYKYMPKAGGEVKGMTSFGESAPAEELMKYFGFTVDNLVKIIAKYI</sequence>
<evidence type="ECO:0000256" key="2">
    <source>
        <dbReference type="ARBA" id="ARBA00001941"/>
    </source>
</evidence>
<dbReference type="GO" id="GO:0046872">
    <property type="term" value="F:metal ion binding"/>
    <property type="evidence" value="ECO:0007669"/>
    <property type="project" value="UniProtKB-KW"/>
</dbReference>
<feature type="binding site" evidence="14">
    <location>
        <position position="263"/>
    </location>
    <ligand>
        <name>substrate</name>
    </ligand>
</feature>
<feature type="binding site" evidence="15">
    <location>
        <position position="68"/>
    </location>
    <ligand>
        <name>thiamine diphosphate</name>
        <dbReference type="ChEBI" id="CHEBI:58937"/>
    </ligand>
</feature>
<dbReference type="STRING" id="1542390.KX01_966"/>
<name>A0A1J0KUT5_9GAMM</name>
<evidence type="ECO:0000256" key="13">
    <source>
        <dbReference type="PIRSR" id="PIRSR605478-1"/>
    </source>
</evidence>
<dbReference type="EMBL" id="CP009654">
    <property type="protein sequence ID" value="APC97388.1"/>
    <property type="molecule type" value="Genomic_DNA"/>
</dbReference>
<dbReference type="SUPFAM" id="SSF52518">
    <property type="entry name" value="Thiamin diphosphate-binding fold (THDP-binding)"/>
    <property type="match status" value="2"/>
</dbReference>
<dbReference type="PANTHER" id="PTHR43522:SF2">
    <property type="entry name" value="TRANSKETOLASE 1-RELATED"/>
    <property type="match status" value="1"/>
</dbReference>
<feature type="binding site" evidence="16">
    <location>
        <position position="189"/>
    </location>
    <ligand>
        <name>Mg(2+)</name>
        <dbReference type="ChEBI" id="CHEBI:18420"/>
    </ligand>
</feature>
<feature type="binding site" evidence="14">
    <location>
        <position position="464"/>
    </location>
    <ligand>
        <name>substrate</name>
    </ligand>
</feature>
<keyword evidence="7 16" id="KW-0479">Metal-binding</keyword>
<evidence type="ECO:0000256" key="18">
    <source>
        <dbReference type="RuleBase" id="RU004996"/>
    </source>
</evidence>
<dbReference type="SUPFAM" id="SSF52922">
    <property type="entry name" value="TK C-terminal domain-like"/>
    <property type="match status" value="1"/>
</dbReference>
<feature type="binding site" evidence="14">
    <location>
        <position position="523"/>
    </location>
    <ligand>
        <name>substrate</name>
    </ligand>
</feature>
<accession>A0A1J0KUT5</accession>
<comment type="function">
    <text evidence="18">Catalyzes the transfer of a two-carbon ketol group from a ketose donor to an aldose acceptor, via a covalent intermediate with the cofactor thiamine pyrophosphate.</text>
</comment>
<evidence type="ECO:0000256" key="6">
    <source>
        <dbReference type="ARBA" id="ARBA00022679"/>
    </source>
</evidence>
<comment type="catalytic activity">
    <reaction evidence="11 18">
        <text>D-sedoheptulose 7-phosphate + D-glyceraldehyde 3-phosphate = aldehydo-D-ribose 5-phosphate + D-xylulose 5-phosphate</text>
        <dbReference type="Rhea" id="RHEA:10508"/>
        <dbReference type="ChEBI" id="CHEBI:57483"/>
        <dbReference type="ChEBI" id="CHEBI:57737"/>
        <dbReference type="ChEBI" id="CHEBI:58273"/>
        <dbReference type="ChEBI" id="CHEBI:59776"/>
        <dbReference type="EC" id="2.2.1.1"/>
    </reaction>
</comment>
<dbReference type="GO" id="GO:0006098">
    <property type="term" value="P:pentose-phosphate shunt"/>
    <property type="evidence" value="ECO:0007669"/>
    <property type="project" value="TreeGrafter"/>
</dbReference>
<comment type="cofactor">
    <cofactor evidence="2">
        <name>Co(2+)</name>
        <dbReference type="ChEBI" id="CHEBI:48828"/>
    </cofactor>
</comment>
<evidence type="ECO:0000256" key="15">
    <source>
        <dbReference type="PIRSR" id="PIRSR605478-3"/>
    </source>
</evidence>
<feature type="site" description="Important for catalytic activity" evidence="17">
    <location>
        <position position="28"/>
    </location>
</feature>
<dbReference type="Pfam" id="PF02779">
    <property type="entry name" value="Transket_pyr"/>
    <property type="match status" value="1"/>
</dbReference>
<evidence type="ECO:0000256" key="1">
    <source>
        <dbReference type="ARBA" id="ARBA00001913"/>
    </source>
</evidence>
<dbReference type="InterPro" id="IPR033247">
    <property type="entry name" value="Transketolase_fam"/>
</dbReference>
<protein>
    <recommendedName>
        <fullName evidence="5 12">Transketolase</fullName>
        <ecNumber evidence="5 12">2.2.1.1</ecNumber>
    </recommendedName>
</protein>
<dbReference type="CDD" id="cd07033">
    <property type="entry name" value="TPP_PYR_DXS_TK_like"/>
    <property type="match status" value="1"/>
</dbReference>
<dbReference type="FunFam" id="3.40.50.970:FF:000003">
    <property type="entry name" value="Transketolase"/>
    <property type="match status" value="1"/>
</dbReference>
<keyword evidence="10 15" id="KW-0786">Thiamine pyrophosphate</keyword>
<dbReference type="InterPro" id="IPR049557">
    <property type="entry name" value="Transketolase_CS"/>
</dbReference>
<evidence type="ECO:0000256" key="4">
    <source>
        <dbReference type="ARBA" id="ARBA00011738"/>
    </source>
</evidence>
<dbReference type="PROSITE" id="PS00802">
    <property type="entry name" value="TRANSKETOLASE_2"/>
    <property type="match status" value="1"/>
</dbReference>
<dbReference type="CDD" id="cd02012">
    <property type="entry name" value="TPP_TK"/>
    <property type="match status" value="1"/>
</dbReference>
<comment type="cofactor">
    <cofactor evidence="18">
        <name>Mg(2+)</name>
        <dbReference type="ChEBI" id="CHEBI:18420"/>
    </cofactor>
    <cofactor evidence="18">
        <name>Ca(2+)</name>
        <dbReference type="ChEBI" id="CHEBI:29108"/>
    </cofactor>
    <cofactor evidence="18">
        <name>Mn(2+)</name>
        <dbReference type="ChEBI" id="CHEBI:29035"/>
    </cofactor>
    <cofactor evidence="18">
        <name>Co(2+)</name>
        <dbReference type="ChEBI" id="CHEBI:48828"/>
    </cofactor>
    <text evidence="18">Binds 1 Mg(2+) ion per subunit. Can also utilize other divalent metal cations, such as Ca(2+), Mn(2+) and Co(2+).</text>
</comment>
<proteinExistence type="inferred from homology"/>
<organism evidence="20 21">
    <name type="scientific">Francisella frigiditurris</name>
    <dbReference type="NCBI Taxonomy" id="1542390"/>
    <lineage>
        <taxon>Bacteria</taxon>
        <taxon>Pseudomonadati</taxon>
        <taxon>Pseudomonadota</taxon>
        <taxon>Gammaproteobacteria</taxon>
        <taxon>Thiotrichales</taxon>
        <taxon>Francisellaceae</taxon>
        <taxon>Francisella</taxon>
    </lineage>
</organism>
<evidence type="ECO:0000256" key="3">
    <source>
        <dbReference type="ARBA" id="ARBA00007131"/>
    </source>
</evidence>
<dbReference type="InterPro" id="IPR020826">
    <property type="entry name" value="Transketolase_BS"/>
</dbReference>
<dbReference type="PANTHER" id="PTHR43522">
    <property type="entry name" value="TRANSKETOLASE"/>
    <property type="match status" value="1"/>
</dbReference>
<dbReference type="InterPro" id="IPR005478">
    <property type="entry name" value="Transketolase_bac-like"/>
</dbReference>
<dbReference type="GO" id="GO:0005829">
    <property type="term" value="C:cytosol"/>
    <property type="evidence" value="ECO:0007669"/>
    <property type="project" value="TreeGrafter"/>
</dbReference>
<feature type="binding site" evidence="15">
    <location>
        <position position="158"/>
    </location>
    <ligand>
        <name>thiamine diphosphate</name>
        <dbReference type="ChEBI" id="CHEBI:58937"/>
    </ligand>
</feature>
<evidence type="ECO:0000256" key="10">
    <source>
        <dbReference type="ARBA" id="ARBA00023052"/>
    </source>
</evidence>
<evidence type="ECO:0000256" key="8">
    <source>
        <dbReference type="ARBA" id="ARBA00022837"/>
    </source>
</evidence>
<feature type="binding site" evidence="14">
    <location>
        <position position="28"/>
    </location>
    <ligand>
        <name>substrate</name>
    </ligand>
</feature>
<evidence type="ECO:0000256" key="17">
    <source>
        <dbReference type="PIRSR" id="PIRSR605478-5"/>
    </source>
</evidence>
<dbReference type="InterPro" id="IPR055152">
    <property type="entry name" value="Transketolase-like_C_2"/>
</dbReference>
<evidence type="ECO:0000256" key="11">
    <source>
        <dbReference type="ARBA" id="ARBA00049473"/>
    </source>
</evidence>
<dbReference type="GO" id="GO:0004802">
    <property type="term" value="F:transketolase activity"/>
    <property type="evidence" value="ECO:0007669"/>
    <property type="project" value="UniProtKB-UniRule"/>
</dbReference>
<dbReference type="PROSITE" id="PS00801">
    <property type="entry name" value="TRANSKETOLASE_1"/>
    <property type="match status" value="1"/>
</dbReference>
<evidence type="ECO:0000256" key="12">
    <source>
        <dbReference type="NCBIfam" id="TIGR00232"/>
    </source>
</evidence>
<dbReference type="InterPro" id="IPR005474">
    <property type="entry name" value="Transketolase_N"/>
</dbReference>
<dbReference type="Pfam" id="PF00456">
    <property type="entry name" value="Transketolase_N"/>
    <property type="match status" value="1"/>
</dbReference>
<dbReference type="OrthoDB" id="8732661at2"/>
<comment type="subunit">
    <text evidence="4 18">Homodimer.</text>
</comment>
<feature type="domain" description="Transketolase-like pyrimidine-binding" evidence="19">
    <location>
        <begin position="357"/>
        <end position="529"/>
    </location>
</feature>
<dbReference type="Pfam" id="PF22613">
    <property type="entry name" value="Transketolase_C_1"/>
    <property type="match status" value="1"/>
</dbReference>
<dbReference type="Gene3D" id="3.40.50.970">
    <property type="match status" value="2"/>
</dbReference>
<feature type="binding site" evidence="15">
    <location>
        <position position="187"/>
    </location>
    <ligand>
        <name>thiamine diphosphate</name>
        <dbReference type="ChEBI" id="CHEBI:58937"/>
    </ligand>
</feature>
<keyword evidence="6 18" id="KW-0808">Transferase</keyword>
<dbReference type="EC" id="2.2.1.1" evidence="5 12"/>
<keyword evidence="8 18" id="KW-0106">Calcium</keyword>
<evidence type="ECO:0000256" key="16">
    <source>
        <dbReference type="PIRSR" id="PIRSR605478-4"/>
    </source>
</evidence>
<comment type="cofactor">
    <cofactor evidence="1">
        <name>Ca(2+)</name>
        <dbReference type="ChEBI" id="CHEBI:29108"/>
    </cofactor>
</comment>
<dbReference type="Proteomes" id="UP000182521">
    <property type="component" value="Chromosome"/>
</dbReference>
<dbReference type="InterPro" id="IPR029061">
    <property type="entry name" value="THDP-binding"/>
</dbReference>
<comment type="similarity">
    <text evidence="3 18">Belongs to the transketolase family.</text>
</comment>
<feature type="binding site" evidence="15">
    <location>
        <position position="440"/>
    </location>
    <ligand>
        <name>thiamine diphosphate</name>
        <dbReference type="ChEBI" id="CHEBI:58937"/>
    </ligand>
</feature>
<evidence type="ECO:0000256" key="7">
    <source>
        <dbReference type="ARBA" id="ARBA00022723"/>
    </source>
</evidence>
<feature type="binding site" evidence="15">
    <location>
        <begin position="116"/>
        <end position="118"/>
    </location>
    <ligand>
        <name>thiamine diphosphate</name>
        <dbReference type="ChEBI" id="CHEBI:58937"/>
    </ligand>
</feature>
<dbReference type="KEGG" id="frc:KX01_966"/>
<evidence type="ECO:0000256" key="14">
    <source>
        <dbReference type="PIRSR" id="PIRSR605478-2"/>
    </source>
</evidence>
<feature type="binding site" evidence="14">
    <location>
        <position position="476"/>
    </location>
    <ligand>
        <name>substrate</name>
    </ligand>
</feature>
<comment type="cofactor">
    <cofactor evidence="15">
        <name>thiamine diphosphate</name>
        <dbReference type="ChEBI" id="CHEBI:58937"/>
    </cofactor>
    <text evidence="15">Binds 1 thiamine pyrophosphate per subunit. During the reaction, the substrate forms a covalent intermediate with the cofactor.</text>
</comment>
<keyword evidence="21" id="KW-1185">Reference proteome</keyword>
<evidence type="ECO:0000256" key="5">
    <source>
        <dbReference type="ARBA" id="ARBA00013152"/>
    </source>
</evidence>
<dbReference type="InterPro" id="IPR009014">
    <property type="entry name" value="Transketo_C/PFOR_II"/>
</dbReference>
<dbReference type="Gene3D" id="3.40.50.920">
    <property type="match status" value="1"/>
</dbReference>
<dbReference type="NCBIfam" id="TIGR00232">
    <property type="entry name" value="tktlase_bact"/>
    <property type="match status" value="1"/>
</dbReference>
<dbReference type="SMART" id="SM00861">
    <property type="entry name" value="Transket_pyr"/>
    <property type="match status" value="1"/>
</dbReference>
<feature type="active site" description="Proton donor" evidence="13">
    <location>
        <position position="414"/>
    </location>
</feature>
<evidence type="ECO:0000259" key="19">
    <source>
        <dbReference type="SMART" id="SM00861"/>
    </source>
</evidence>
<evidence type="ECO:0000313" key="21">
    <source>
        <dbReference type="Proteomes" id="UP000182521"/>
    </source>
</evidence>
<feature type="site" description="Important for catalytic activity" evidence="17">
    <location>
        <position position="263"/>
    </location>
</feature>
<feature type="binding site" evidence="14">
    <location>
        <position position="387"/>
    </location>
    <ligand>
        <name>substrate</name>
    </ligand>
</feature>
<comment type="cofactor">
    <cofactor evidence="16">
        <name>Mg(2+)</name>
        <dbReference type="ChEBI" id="CHEBI:18420"/>
    </cofactor>
    <text evidence="16">Binds 1 Mg(2+) ion per subunit. Can also utilize other divalent metal cations, such as Ca(2+), Mn(2+) and Co(2+).</text>
</comment>
<dbReference type="AlphaFoldDB" id="A0A1J0KUT5"/>
<feature type="binding site" evidence="16">
    <location>
        <position position="187"/>
    </location>
    <ligand>
        <name>Mg(2+)</name>
        <dbReference type="ChEBI" id="CHEBI:18420"/>
    </ligand>
</feature>
<feature type="binding site" evidence="14">
    <location>
        <position position="360"/>
    </location>
    <ligand>
        <name>substrate</name>
    </ligand>
</feature>
<dbReference type="RefSeq" id="WP_071663896.1">
    <property type="nucleotide sequence ID" value="NZ_CP009654.1"/>
</dbReference>
<feature type="binding site" evidence="16">
    <location>
        <position position="157"/>
    </location>
    <ligand>
        <name>Mg(2+)</name>
        <dbReference type="ChEBI" id="CHEBI:18420"/>
    </ligand>
</feature>